<dbReference type="EMBL" id="KV878932">
    <property type="protein sequence ID" value="OJJ78599.1"/>
    <property type="molecule type" value="Genomic_DNA"/>
</dbReference>
<sequence>MVIRRIGTAAPKLPRFTRLYHRTGGTCLIGSLSRTNGKLLFLGPYATSSPPNLNYIWENPIPSLAEDGKIPFPSPIFSEKVSLFEVVARGRGYTPFNIRRFRVPHRRKHLQVVNHCTFSAELEHSSGKIDNSCQ</sequence>
<gene>
    <name evidence="1" type="ORF">ASPGLDRAFT_1206741</name>
</gene>
<dbReference type="VEuPathDB" id="FungiDB:ASPGLDRAFT_1206741"/>
<reference evidence="2" key="1">
    <citation type="journal article" date="2017" name="Genome Biol.">
        <title>Comparative genomics reveals high biological diversity and specific adaptations in the industrially and medically important fungal genus Aspergillus.</title>
        <authorList>
            <person name="de Vries R.P."/>
            <person name="Riley R."/>
            <person name="Wiebenga A."/>
            <person name="Aguilar-Osorio G."/>
            <person name="Amillis S."/>
            <person name="Uchima C.A."/>
            <person name="Anderluh G."/>
            <person name="Asadollahi M."/>
            <person name="Askin M."/>
            <person name="Barry K."/>
            <person name="Battaglia E."/>
            <person name="Bayram O."/>
            <person name="Benocci T."/>
            <person name="Braus-Stromeyer S.A."/>
            <person name="Caldana C."/>
            <person name="Canovas D."/>
            <person name="Cerqueira G.C."/>
            <person name="Chen F."/>
            <person name="Chen W."/>
            <person name="Choi C."/>
            <person name="Clum A."/>
            <person name="Dos Santos R.A."/>
            <person name="Damasio A.R."/>
            <person name="Diallinas G."/>
            <person name="Emri T."/>
            <person name="Fekete E."/>
            <person name="Flipphi M."/>
            <person name="Freyberg S."/>
            <person name="Gallo A."/>
            <person name="Gournas C."/>
            <person name="Habgood R."/>
            <person name="Hainaut M."/>
            <person name="Harispe M.L."/>
            <person name="Henrissat B."/>
            <person name="Hilden K.S."/>
            <person name="Hope R."/>
            <person name="Hossain A."/>
            <person name="Karabika E."/>
            <person name="Karaffa L."/>
            <person name="Karanyi Z."/>
            <person name="Krasevec N."/>
            <person name="Kuo A."/>
            <person name="Kusch H."/>
            <person name="LaButti K."/>
            <person name="Lagendijk E.L."/>
            <person name="Lapidus A."/>
            <person name="Levasseur A."/>
            <person name="Lindquist E."/>
            <person name="Lipzen A."/>
            <person name="Logrieco A.F."/>
            <person name="MacCabe A."/>
            <person name="Maekelae M.R."/>
            <person name="Malavazi I."/>
            <person name="Melin P."/>
            <person name="Meyer V."/>
            <person name="Mielnichuk N."/>
            <person name="Miskei M."/>
            <person name="Molnar A.P."/>
            <person name="Mule G."/>
            <person name="Ngan C.Y."/>
            <person name="Orejas M."/>
            <person name="Orosz E."/>
            <person name="Ouedraogo J.P."/>
            <person name="Overkamp K.M."/>
            <person name="Park H.-S."/>
            <person name="Perrone G."/>
            <person name="Piumi F."/>
            <person name="Punt P.J."/>
            <person name="Ram A.F."/>
            <person name="Ramon A."/>
            <person name="Rauscher S."/>
            <person name="Record E."/>
            <person name="Riano-Pachon D.M."/>
            <person name="Robert V."/>
            <person name="Roehrig J."/>
            <person name="Ruller R."/>
            <person name="Salamov A."/>
            <person name="Salih N.S."/>
            <person name="Samson R.A."/>
            <person name="Sandor E."/>
            <person name="Sanguinetti M."/>
            <person name="Schuetze T."/>
            <person name="Sepcic K."/>
            <person name="Shelest E."/>
            <person name="Sherlock G."/>
            <person name="Sophianopoulou V."/>
            <person name="Squina F.M."/>
            <person name="Sun H."/>
            <person name="Susca A."/>
            <person name="Todd R.B."/>
            <person name="Tsang A."/>
            <person name="Unkles S.E."/>
            <person name="van de Wiele N."/>
            <person name="van Rossen-Uffink D."/>
            <person name="Oliveira J.V."/>
            <person name="Vesth T.C."/>
            <person name="Visser J."/>
            <person name="Yu J.-H."/>
            <person name="Zhou M."/>
            <person name="Andersen M.R."/>
            <person name="Archer D.B."/>
            <person name="Baker S.E."/>
            <person name="Benoit I."/>
            <person name="Brakhage A.A."/>
            <person name="Braus G.H."/>
            <person name="Fischer R."/>
            <person name="Frisvad J.C."/>
            <person name="Goldman G.H."/>
            <person name="Houbraken J."/>
            <person name="Oakley B."/>
            <person name="Pocsi I."/>
            <person name="Scazzocchio C."/>
            <person name="Seiboth B."/>
            <person name="vanKuyk P.A."/>
            <person name="Wortman J."/>
            <person name="Dyer P.S."/>
            <person name="Grigoriev I.V."/>
        </authorList>
    </citation>
    <scope>NUCLEOTIDE SEQUENCE [LARGE SCALE GENOMIC DNA]</scope>
    <source>
        <strain evidence="2">CBS 516.65</strain>
    </source>
</reference>
<proteinExistence type="predicted"/>
<protein>
    <submittedName>
        <fullName evidence="1">Uncharacterized protein</fullName>
    </submittedName>
</protein>
<organism evidence="1 2">
    <name type="scientific">Aspergillus glaucus CBS 516.65</name>
    <dbReference type="NCBI Taxonomy" id="1160497"/>
    <lineage>
        <taxon>Eukaryota</taxon>
        <taxon>Fungi</taxon>
        <taxon>Dikarya</taxon>
        <taxon>Ascomycota</taxon>
        <taxon>Pezizomycotina</taxon>
        <taxon>Eurotiomycetes</taxon>
        <taxon>Eurotiomycetidae</taxon>
        <taxon>Eurotiales</taxon>
        <taxon>Aspergillaceae</taxon>
        <taxon>Aspergillus</taxon>
        <taxon>Aspergillus subgen. Aspergillus</taxon>
    </lineage>
</organism>
<name>A0A1L9V430_ASPGL</name>
<evidence type="ECO:0000313" key="1">
    <source>
        <dbReference type="EMBL" id="OJJ78599.1"/>
    </source>
</evidence>
<evidence type="ECO:0000313" key="2">
    <source>
        <dbReference type="Proteomes" id="UP000184300"/>
    </source>
</evidence>
<dbReference type="RefSeq" id="XP_022395297.1">
    <property type="nucleotide sequence ID" value="XM_022540161.1"/>
</dbReference>
<dbReference type="Proteomes" id="UP000184300">
    <property type="component" value="Unassembled WGS sequence"/>
</dbReference>
<keyword evidence="2" id="KW-1185">Reference proteome</keyword>
<dbReference type="GeneID" id="34456422"/>
<dbReference type="AlphaFoldDB" id="A0A1L9V430"/>
<accession>A0A1L9V430</accession>